<dbReference type="EMBL" id="QFNY01000004">
    <property type="protein sequence ID" value="PZP03784.1"/>
    <property type="molecule type" value="Genomic_DNA"/>
</dbReference>
<organism evidence="1 2">
    <name type="scientific">Corynebacterium urealyticum</name>
    <dbReference type="NCBI Taxonomy" id="43771"/>
    <lineage>
        <taxon>Bacteria</taxon>
        <taxon>Bacillati</taxon>
        <taxon>Actinomycetota</taxon>
        <taxon>Actinomycetes</taxon>
        <taxon>Mycobacteriales</taxon>
        <taxon>Corynebacteriaceae</taxon>
        <taxon>Corynebacterium</taxon>
    </lineage>
</organism>
<accession>A0A2W5BEB9</accession>
<dbReference type="AlphaFoldDB" id="A0A2W5BEB9"/>
<proteinExistence type="predicted"/>
<gene>
    <name evidence="1" type="ORF">DI609_00395</name>
</gene>
<dbReference type="Proteomes" id="UP000249451">
    <property type="component" value="Unassembled WGS sequence"/>
</dbReference>
<evidence type="ECO:0000313" key="2">
    <source>
        <dbReference type="Proteomes" id="UP000249451"/>
    </source>
</evidence>
<comment type="caution">
    <text evidence="1">The sequence shown here is derived from an EMBL/GenBank/DDBJ whole genome shotgun (WGS) entry which is preliminary data.</text>
</comment>
<protein>
    <submittedName>
        <fullName evidence="1">Uncharacterized protein</fullName>
    </submittedName>
</protein>
<evidence type="ECO:0000313" key="1">
    <source>
        <dbReference type="EMBL" id="PZP03784.1"/>
    </source>
</evidence>
<reference evidence="1 2" key="1">
    <citation type="submission" date="2017-11" db="EMBL/GenBank/DDBJ databases">
        <title>Infants hospitalized years apart are colonized by the same room-sourced microbial strains.</title>
        <authorList>
            <person name="Brooks B."/>
            <person name="Olm M.R."/>
            <person name="Firek B.A."/>
            <person name="Baker R."/>
            <person name="Thomas B.C."/>
            <person name="Morowitz M.J."/>
            <person name="Banfield J.F."/>
        </authorList>
    </citation>
    <scope>NUCLEOTIDE SEQUENCE [LARGE SCALE GENOMIC DNA]</scope>
    <source>
        <strain evidence="1">S2_012_000_R3_87</strain>
    </source>
</reference>
<sequence length="103" mass="11545">MTTTTNTSADRTTDRKHSTIACRAMDSAVRAARYTAYSRDLGKFDALKASRLRKDFDQYKRSVLLRRNLVPSDAELLDSIARLIDSGDIDGVQHAADRWLGVL</sequence>
<name>A0A2W5BEB9_9CORY</name>